<feature type="compositionally biased region" description="Basic and acidic residues" evidence="1">
    <location>
        <begin position="1262"/>
        <end position="1273"/>
    </location>
</feature>
<feature type="region of interest" description="Disordered" evidence="1">
    <location>
        <begin position="1419"/>
        <end position="1444"/>
    </location>
</feature>
<feature type="compositionally biased region" description="Basic residues" evidence="1">
    <location>
        <begin position="223"/>
        <end position="232"/>
    </location>
</feature>
<gene>
    <name evidence="2" type="ORF">RRF57_008225</name>
</gene>
<feature type="compositionally biased region" description="Low complexity" evidence="1">
    <location>
        <begin position="984"/>
        <end position="993"/>
    </location>
</feature>
<feature type="compositionally biased region" description="Polar residues" evidence="1">
    <location>
        <begin position="1006"/>
        <end position="1016"/>
    </location>
</feature>
<feature type="compositionally biased region" description="Polar residues" evidence="1">
    <location>
        <begin position="261"/>
        <end position="274"/>
    </location>
</feature>
<feature type="compositionally biased region" description="Basic and acidic residues" evidence="1">
    <location>
        <begin position="77"/>
        <end position="86"/>
    </location>
</feature>
<feature type="compositionally biased region" description="Basic residues" evidence="1">
    <location>
        <begin position="196"/>
        <end position="205"/>
    </location>
</feature>
<feature type="compositionally biased region" description="Basic and acidic residues" evidence="1">
    <location>
        <begin position="1088"/>
        <end position="1106"/>
    </location>
</feature>
<feature type="compositionally biased region" description="Low complexity" evidence="1">
    <location>
        <begin position="952"/>
        <end position="967"/>
    </location>
</feature>
<feature type="region of interest" description="Disordered" evidence="1">
    <location>
        <begin position="1"/>
        <end position="366"/>
    </location>
</feature>
<feature type="compositionally biased region" description="Polar residues" evidence="1">
    <location>
        <begin position="242"/>
        <end position="252"/>
    </location>
</feature>
<dbReference type="Proteomes" id="UP001305414">
    <property type="component" value="Unassembled WGS sequence"/>
</dbReference>
<protein>
    <submittedName>
        <fullName evidence="2">Uncharacterized protein</fullName>
    </submittedName>
</protein>
<feature type="compositionally biased region" description="Polar residues" evidence="1">
    <location>
        <begin position="586"/>
        <end position="605"/>
    </location>
</feature>
<feature type="compositionally biased region" description="Low complexity" evidence="1">
    <location>
        <begin position="1240"/>
        <end position="1261"/>
    </location>
</feature>
<feature type="compositionally biased region" description="Polar residues" evidence="1">
    <location>
        <begin position="1286"/>
        <end position="1296"/>
    </location>
</feature>
<feature type="compositionally biased region" description="Polar residues" evidence="1">
    <location>
        <begin position="738"/>
        <end position="782"/>
    </location>
</feature>
<proteinExistence type="predicted"/>
<feature type="compositionally biased region" description="Basic and acidic residues" evidence="1">
    <location>
        <begin position="1322"/>
        <end position="1334"/>
    </location>
</feature>
<feature type="compositionally biased region" description="Polar residues" evidence="1">
    <location>
        <begin position="212"/>
        <end position="221"/>
    </location>
</feature>
<feature type="region of interest" description="Disordered" evidence="1">
    <location>
        <begin position="428"/>
        <end position="480"/>
    </location>
</feature>
<dbReference type="EMBL" id="JAWHQM010000025">
    <property type="protein sequence ID" value="KAK5632511.1"/>
    <property type="molecule type" value="Genomic_DNA"/>
</dbReference>
<feature type="region of interest" description="Disordered" evidence="1">
    <location>
        <begin position="706"/>
        <end position="782"/>
    </location>
</feature>
<feature type="compositionally biased region" description="Polar residues" evidence="1">
    <location>
        <begin position="1335"/>
        <end position="1345"/>
    </location>
</feature>
<organism evidence="2 3">
    <name type="scientific">Xylaria bambusicola</name>
    <dbReference type="NCBI Taxonomy" id="326684"/>
    <lineage>
        <taxon>Eukaryota</taxon>
        <taxon>Fungi</taxon>
        <taxon>Dikarya</taxon>
        <taxon>Ascomycota</taxon>
        <taxon>Pezizomycotina</taxon>
        <taxon>Sordariomycetes</taxon>
        <taxon>Xylariomycetidae</taxon>
        <taxon>Xylariales</taxon>
        <taxon>Xylariaceae</taxon>
        <taxon>Xylaria</taxon>
    </lineage>
</organism>
<evidence type="ECO:0000313" key="3">
    <source>
        <dbReference type="Proteomes" id="UP001305414"/>
    </source>
</evidence>
<feature type="compositionally biased region" description="Basic and acidic residues" evidence="1">
    <location>
        <begin position="446"/>
        <end position="459"/>
    </location>
</feature>
<feature type="compositionally biased region" description="Acidic residues" evidence="1">
    <location>
        <begin position="905"/>
        <end position="928"/>
    </location>
</feature>
<feature type="region of interest" description="Disordered" evidence="1">
    <location>
        <begin position="984"/>
        <end position="1145"/>
    </location>
</feature>
<feature type="compositionally biased region" description="Acidic residues" evidence="1">
    <location>
        <begin position="1303"/>
        <end position="1313"/>
    </location>
</feature>
<feature type="region of interest" description="Disordered" evidence="1">
    <location>
        <begin position="897"/>
        <end position="969"/>
    </location>
</feature>
<sequence>MADADYFLDLSSPDPLADEVPSSVRPASRRITKSQHDLSAFSIPQSSPRRGSRTQSPRKRTFQLDVGDGRSPQRIRVTVEAEDALRHSTVNRTLFPPPASRTRSPRRHETITTTTVPLNDEPNPVGGGVGTPQKRGRPRRISNGTPMPRGRKRAGTPIQRSSKQARQDNELSSEAGFSKDASADVDGDGGEATLKPKTRPRKTPRKLAGNISAPSSQASSKTTGRKRGRPRKVPVSEEPSVLTRTSPQTTNAAILDPPALESTTENNTDKSLNTAGAGASRGHVSDDNVDPTPSPPKQGSSTVSPPPVSSEDHTRIERSSISPTSSHQLTAENDDFAMMSEDYQGMEAHSDLQSTDDEDDLTRHGQDTIADASNFSMIAVESLPSFQASFRASLQEDTSKLAPDHYEIGEQTSHIINQTLESLRHSLRTETESTSHTAEAQNGTQRTEDHGETQERVQEETSVTANQEHRRGLLSSPRRSKHLLPLSRQVFVGRGDVDDSFSTIPDSILHAATPGRLPVKTTRSEHEPQAGQTDNYNDSFSEIPEAVLEAATPRPVRHVEPSPHMSTEATEDHQITRSPARRASTDYGSNRLPTPEETSSSNGGSRTAHEEDAEAALEHQDQSGSVHRTDVFSSPPIRTRPRALDFGYSNLQNELSAVQEKQSSSPQRQPYGKVVPTQLHSLEAPHQSSRPSLSPIVRVGRTLQNVMSDNSSPDGRETNLGSPFRGSASSDHLHQSHVPGSSSPSIRAQRASNNSHLLTGSSSRLGRGFQSNLSQNSGHVSQVSDEVAQSAILENDTGSRIEQLKGMTKSHSLEALALPQTSFMSRLAEKDVADVGEEVHWATHDYSAAQTGRQQPLSQAVSNREADIIGTHSTGLSYGATANLGTYMERDRNLRGEPVQHMDGDLNDGFDDHVGDDENDGNDIDVWDFEASRTSPAKPEAALTTSRRTINPDVPSSRRSKVPSPWRRNNRRLIYKDNIASSSQIEIETSSQSDVEQNLAIPPTQGPSVSQSQPGTQIGVADTEPVHKESMPKDLQMPDSNTSPSLSYGGLEDYAGPADSDEPDDITENEAPVVSGQTQGPPNPMHQEVQEWESHEELKELERPEALDIPPTSERSMNASEYSMVAQQTEKTPQEQKKSAPSKSGFFGGFDIMSFFSSPAVLPTDKAGSKPPESVSKPAISQPSLETKQQKEPPKAFWSTGLFPTMPRKEAATSSGRRVDQSSPSPALHSIDTVPDTYEPSTSASPTPSPSRTTSAAPSTPERQEFPPIEQKRNFTPRPGQLRGSLFTSSQSNQSAVPVEFNSDFEEYSEDQESSALTESSEYERVPPREKPSQWDRNLSPTKSCFRSPLKPTTPGRIVAFSNSALGPLTQVQPGNIMHNSTNAQKTISQGPLLRPAFEGKENQQHPHTQQIKRANNNYLDETNPKRPTASLDHQQPPRPKALTRTTTFALSQTEWTKQHWCRLDEMLQLRRRDPLRFQQACPIPSRDKRRSSALVGKEVSAQDARLILELWHLEIVEAFKLEVGGWDERVLAKRLFALIIGEEKRRAGVVR</sequence>
<feature type="region of interest" description="Disordered" evidence="1">
    <location>
        <begin position="1160"/>
        <end position="1351"/>
    </location>
</feature>
<comment type="caution">
    <text evidence="2">The sequence shown here is derived from an EMBL/GenBank/DDBJ whole genome shotgun (WGS) entry which is preliminary data.</text>
</comment>
<feature type="compositionally biased region" description="Acidic residues" evidence="1">
    <location>
        <begin position="1059"/>
        <end position="1068"/>
    </location>
</feature>
<accession>A0AAN7ZAV1</accession>
<evidence type="ECO:0000256" key="1">
    <source>
        <dbReference type="SAM" id="MobiDB-lite"/>
    </source>
</evidence>
<feature type="compositionally biased region" description="Basic residues" evidence="1">
    <location>
        <begin position="50"/>
        <end position="61"/>
    </location>
</feature>
<feature type="compositionally biased region" description="Polar residues" evidence="1">
    <location>
        <begin position="1212"/>
        <end position="1225"/>
    </location>
</feature>
<name>A0AAN7ZAV1_9PEZI</name>
<feature type="region of interest" description="Disordered" evidence="1">
    <location>
        <begin position="550"/>
        <end position="641"/>
    </location>
</feature>
<evidence type="ECO:0000313" key="2">
    <source>
        <dbReference type="EMBL" id="KAK5632511.1"/>
    </source>
</evidence>
<feature type="compositionally biased region" description="Polar residues" evidence="1">
    <location>
        <begin position="319"/>
        <end position="331"/>
    </location>
</feature>
<reference evidence="2 3" key="1">
    <citation type="submission" date="2023-10" db="EMBL/GenBank/DDBJ databases">
        <title>Draft genome sequence of Xylaria bambusicola isolate GMP-LS, the root and basal stem rot pathogen of sugarcane in Indonesia.</title>
        <authorList>
            <person name="Selvaraj P."/>
            <person name="Muralishankar V."/>
            <person name="Muruganantham S."/>
            <person name="Sp S."/>
            <person name="Haryani S."/>
            <person name="Lau K.J.X."/>
            <person name="Naqvi N.I."/>
        </authorList>
    </citation>
    <scope>NUCLEOTIDE SEQUENCE [LARGE SCALE GENOMIC DNA]</scope>
    <source>
        <strain evidence="2">GMP-LS</strain>
    </source>
</reference>
<keyword evidence="3" id="KW-1185">Reference proteome</keyword>
<feature type="region of interest" description="Disordered" evidence="1">
    <location>
        <begin position="513"/>
        <end position="538"/>
    </location>
</feature>